<protein>
    <submittedName>
        <fullName evidence="1">Uncharacterized protein</fullName>
    </submittedName>
</protein>
<accession>A0A937D6R7</accession>
<gene>
    <name evidence="1" type="ORF">JI739_19665</name>
</gene>
<dbReference type="AlphaFoldDB" id="A0A937D6R7"/>
<dbReference type="RefSeq" id="WP_201685633.1">
    <property type="nucleotide sequence ID" value="NZ_JAEQNA010000008.1"/>
</dbReference>
<evidence type="ECO:0000313" key="1">
    <source>
        <dbReference type="EMBL" id="MBL0422572.1"/>
    </source>
</evidence>
<sequence length="130" mass="13472">MITITQRHNEARLQGSLDDLNRGTGNPAVRVYGGERPAQASGVPTSAMLVEIPLTKPAGVVANGLLTLTQEVNGLIANTGVATWARFVDGNGETCFDADAGEGEGPWEVQLAKAQLYAGGQARIVSAILG</sequence>
<organism evidence="1 2">
    <name type="scientific">Ramlibacter aurantiacus</name>
    <dbReference type="NCBI Taxonomy" id="2801330"/>
    <lineage>
        <taxon>Bacteria</taxon>
        <taxon>Pseudomonadati</taxon>
        <taxon>Pseudomonadota</taxon>
        <taxon>Betaproteobacteria</taxon>
        <taxon>Burkholderiales</taxon>
        <taxon>Comamonadaceae</taxon>
        <taxon>Ramlibacter</taxon>
    </lineage>
</organism>
<dbReference type="EMBL" id="JAEQNA010000008">
    <property type="protein sequence ID" value="MBL0422572.1"/>
    <property type="molecule type" value="Genomic_DNA"/>
</dbReference>
<evidence type="ECO:0000313" key="2">
    <source>
        <dbReference type="Proteomes" id="UP000613011"/>
    </source>
</evidence>
<dbReference type="Proteomes" id="UP000613011">
    <property type="component" value="Unassembled WGS sequence"/>
</dbReference>
<keyword evidence="2" id="KW-1185">Reference proteome</keyword>
<comment type="caution">
    <text evidence="1">The sequence shown here is derived from an EMBL/GenBank/DDBJ whole genome shotgun (WGS) entry which is preliminary data.</text>
</comment>
<name>A0A937D6R7_9BURK</name>
<reference evidence="1" key="1">
    <citation type="submission" date="2021-01" db="EMBL/GenBank/DDBJ databases">
        <title>Ramlibacter sp. strain AW1 16S ribosomal RNA gene Genome sequencing and assembly.</title>
        <authorList>
            <person name="Kang M."/>
        </authorList>
    </citation>
    <scope>NUCLEOTIDE SEQUENCE</scope>
    <source>
        <strain evidence="1">AW1</strain>
    </source>
</reference>
<proteinExistence type="predicted"/>